<dbReference type="Proteomes" id="UP000198406">
    <property type="component" value="Unassembled WGS sequence"/>
</dbReference>
<proteinExistence type="predicted"/>
<keyword evidence="3" id="KW-1185">Reference proteome</keyword>
<feature type="chain" id="PRO_5012373878" evidence="1">
    <location>
        <begin position="29"/>
        <end position="159"/>
    </location>
</feature>
<evidence type="ECO:0000313" key="3">
    <source>
        <dbReference type="Proteomes" id="UP000198406"/>
    </source>
</evidence>
<sequence length="159" mass="16964">MTFNKTCGSTFFALMLSTLALSLGQSSAINMNLFGGRRNQFLCLGEDFDIVKLNDGRATRTSVLGANLFRRYSFTVTTETNIAECVTTGGDNGDVDLFICDTSDADACMENPHDSSTESGTSESVATIVGAQTWYVIVKAGLAPTSFSVRCDENLPALG</sequence>
<evidence type="ECO:0000256" key="1">
    <source>
        <dbReference type="SAM" id="SignalP"/>
    </source>
</evidence>
<dbReference type="InParanoid" id="A0A1Z5JJI7"/>
<dbReference type="Gene3D" id="2.60.120.380">
    <property type="match status" value="1"/>
</dbReference>
<keyword evidence="1" id="KW-0732">Signal</keyword>
<dbReference type="AlphaFoldDB" id="A0A1Z5JJI7"/>
<comment type="caution">
    <text evidence="2">The sequence shown here is derived from an EMBL/GenBank/DDBJ whole genome shotgun (WGS) entry which is preliminary data.</text>
</comment>
<name>A0A1Z5JJI7_FISSO</name>
<organism evidence="2 3">
    <name type="scientific">Fistulifera solaris</name>
    <name type="common">Oleaginous diatom</name>
    <dbReference type="NCBI Taxonomy" id="1519565"/>
    <lineage>
        <taxon>Eukaryota</taxon>
        <taxon>Sar</taxon>
        <taxon>Stramenopiles</taxon>
        <taxon>Ochrophyta</taxon>
        <taxon>Bacillariophyta</taxon>
        <taxon>Bacillariophyceae</taxon>
        <taxon>Bacillariophycidae</taxon>
        <taxon>Naviculales</taxon>
        <taxon>Naviculaceae</taxon>
        <taxon>Fistulifera</taxon>
    </lineage>
</organism>
<feature type="signal peptide" evidence="1">
    <location>
        <begin position="1"/>
        <end position="28"/>
    </location>
</feature>
<reference evidence="2 3" key="1">
    <citation type="journal article" date="2015" name="Plant Cell">
        <title>Oil accumulation by the oleaginous diatom Fistulifera solaris as revealed by the genome and transcriptome.</title>
        <authorList>
            <person name="Tanaka T."/>
            <person name="Maeda Y."/>
            <person name="Veluchamy A."/>
            <person name="Tanaka M."/>
            <person name="Abida H."/>
            <person name="Marechal E."/>
            <person name="Bowler C."/>
            <person name="Muto M."/>
            <person name="Sunaga Y."/>
            <person name="Tanaka M."/>
            <person name="Yoshino T."/>
            <person name="Taniguchi T."/>
            <person name="Fukuda Y."/>
            <person name="Nemoto M."/>
            <person name="Matsumoto M."/>
            <person name="Wong P.S."/>
            <person name="Aburatani S."/>
            <person name="Fujibuchi W."/>
        </authorList>
    </citation>
    <scope>NUCLEOTIDE SEQUENCE [LARGE SCALE GENOMIC DNA]</scope>
    <source>
        <strain evidence="2 3">JPCC DA0580</strain>
    </source>
</reference>
<dbReference type="EMBL" id="BDSP01000075">
    <property type="protein sequence ID" value="GAX14154.1"/>
    <property type="molecule type" value="Genomic_DNA"/>
</dbReference>
<gene>
    <name evidence="2" type="ORF">FisN_8Hh007</name>
</gene>
<accession>A0A1Z5JJI7</accession>
<protein>
    <submittedName>
        <fullName evidence="2">Uncharacterized protein</fullName>
    </submittedName>
</protein>
<evidence type="ECO:0000313" key="2">
    <source>
        <dbReference type="EMBL" id="GAX14154.1"/>
    </source>
</evidence>